<dbReference type="InterPro" id="IPR036514">
    <property type="entry name" value="SGNH_hydro_sf"/>
</dbReference>
<dbReference type="InterPro" id="IPR001087">
    <property type="entry name" value="GDSL"/>
</dbReference>
<dbReference type="CDD" id="cd01846">
    <property type="entry name" value="fatty_acyltransferase_like"/>
    <property type="match status" value="1"/>
</dbReference>
<dbReference type="STRING" id="452.Lspi_0545"/>
<evidence type="ECO:0000313" key="2">
    <source>
        <dbReference type="EMBL" id="KTD65471.1"/>
    </source>
</evidence>
<dbReference type="Pfam" id="PF00657">
    <property type="entry name" value="Lipase_GDSL"/>
    <property type="match status" value="1"/>
</dbReference>
<dbReference type="InterPro" id="IPR050592">
    <property type="entry name" value="GDSL_lipolytic_enzyme"/>
</dbReference>
<keyword evidence="1" id="KW-0732">Signal</keyword>
<name>A0A0W0Z8W9_LEGSP</name>
<dbReference type="GO" id="GO:0016788">
    <property type="term" value="F:hydrolase activity, acting on ester bonds"/>
    <property type="evidence" value="ECO:0007669"/>
    <property type="project" value="InterPro"/>
</dbReference>
<dbReference type="PANTHER" id="PTHR45642:SF139">
    <property type="entry name" value="SGNH HYDROLASE-TYPE ESTERASE DOMAIN-CONTAINING PROTEIN"/>
    <property type="match status" value="1"/>
</dbReference>
<dbReference type="SUPFAM" id="SSF52266">
    <property type="entry name" value="SGNH hydrolase"/>
    <property type="match status" value="1"/>
</dbReference>
<dbReference type="AlphaFoldDB" id="A0A0W0Z8W9"/>
<reference evidence="2 3" key="1">
    <citation type="submission" date="2015-11" db="EMBL/GenBank/DDBJ databases">
        <title>Genomic analysis of 38 Legionella species identifies large and diverse effector repertoires.</title>
        <authorList>
            <person name="Burstein D."/>
            <person name="Amaro F."/>
            <person name="Zusman T."/>
            <person name="Lifshitz Z."/>
            <person name="Cohen O."/>
            <person name="Gilbert J.A."/>
            <person name="Pupko T."/>
            <person name="Shuman H.A."/>
            <person name="Segal G."/>
        </authorList>
    </citation>
    <scope>NUCLEOTIDE SEQUENCE [LARGE SCALE GENOMIC DNA]</scope>
    <source>
        <strain evidence="2 3">Mt.St.Helens-9</strain>
    </source>
</reference>
<protein>
    <submittedName>
        <fullName evidence="2">Putative thermolabile hemolysin</fullName>
    </submittedName>
</protein>
<evidence type="ECO:0000256" key="1">
    <source>
        <dbReference type="ARBA" id="ARBA00022729"/>
    </source>
</evidence>
<proteinExistence type="predicted"/>
<accession>A0A0W0Z8W9</accession>
<keyword evidence="3" id="KW-1185">Reference proteome</keyword>
<evidence type="ECO:0000313" key="3">
    <source>
        <dbReference type="Proteomes" id="UP000054877"/>
    </source>
</evidence>
<organism evidence="2 3">
    <name type="scientific">Legionella spiritensis</name>
    <dbReference type="NCBI Taxonomy" id="452"/>
    <lineage>
        <taxon>Bacteria</taxon>
        <taxon>Pseudomonadati</taxon>
        <taxon>Pseudomonadota</taxon>
        <taxon>Gammaproteobacteria</taxon>
        <taxon>Legionellales</taxon>
        <taxon>Legionellaceae</taxon>
        <taxon>Legionella</taxon>
    </lineage>
</organism>
<dbReference type="EMBL" id="LNYX01000006">
    <property type="protein sequence ID" value="KTD65471.1"/>
    <property type="molecule type" value="Genomic_DNA"/>
</dbReference>
<dbReference type="RefSeq" id="WP_133141198.1">
    <property type="nucleotide sequence ID" value="NZ_CAAAII010000013.1"/>
</dbReference>
<dbReference type="PATRIC" id="fig|452.5.peg.601"/>
<sequence>MTKPKSMTHVVVLGDSLSDKGTMDRRKLFGLIPMSYFSGLSSKSPRGRFTNGFLWGDFIAAGMAEQFLIDRTRRKAHLKRNARDNADLADKILDDERGIRERNEEAFSLDDDGHVFFEGHQYARFYCEGGLTAHDYSGEFTFDLSKEGAREIVATLEKKRELLLNDDEKYDVSEQEKNDTLVIEWSGANDLITVNERPTNEEADKAVAERIKNIEQLIEHGYRNFVLFNLPDLSLTPRYQRQDEIEQQNAQVVSKHFNEQLAKKCRALQEKYKDASPPVFLDVFDVSSLLTQVYDNPEEYGFEKGKLTQPYTESEEFSEHWADPVDRKEHISPSEGYMFWDDVHPTADMHTWLGEKFKEQYSKTFKFEAWASRHATEQQHQRNKTEKQLAYLNIDVPESQYPLPKDVGDILQKLKTHAASMKTSRKTGRVKKGSILLAFVAHIKKQNGDMQDIKEEIENFKKDHELYNIVKKHNHPVYDFFRSKTTTRSEDYIEQLLSTVQEHIEHDRPKELLFSKFN</sequence>
<dbReference type="Gene3D" id="3.40.50.1110">
    <property type="entry name" value="SGNH hydrolase"/>
    <property type="match status" value="1"/>
</dbReference>
<dbReference type="OrthoDB" id="5659842at2"/>
<dbReference type="PANTHER" id="PTHR45642">
    <property type="entry name" value="GDSL ESTERASE/LIPASE EXL3"/>
    <property type="match status" value="1"/>
</dbReference>
<comment type="caution">
    <text evidence="2">The sequence shown here is derived from an EMBL/GenBank/DDBJ whole genome shotgun (WGS) entry which is preliminary data.</text>
</comment>
<gene>
    <name evidence="2" type="ORF">Lspi_0545</name>
</gene>
<dbReference type="Proteomes" id="UP000054877">
    <property type="component" value="Unassembled WGS sequence"/>
</dbReference>